<evidence type="ECO:0000256" key="5">
    <source>
        <dbReference type="ARBA" id="ARBA00022679"/>
    </source>
</evidence>
<keyword evidence="12" id="KW-1185">Reference proteome</keyword>
<dbReference type="SMART" id="SM00917">
    <property type="entry name" value="LeuA_dimer"/>
    <property type="match status" value="1"/>
</dbReference>
<dbReference type="AlphaFoldDB" id="S2W0M6"/>
<accession>S2W0M6</accession>
<dbReference type="InterPro" id="IPR002034">
    <property type="entry name" value="AIPM/Hcit_synth_CS"/>
</dbReference>
<dbReference type="OrthoDB" id="9803573at2"/>
<dbReference type="InterPro" id="IPR013709">
    <property type="entry name" value="2-isopropylmalate_synth_dimer"/>
</dbReference>
<evidence type="ECO:0000313" key="11">
    <source>
        <dbReference type="EMBL" id="EPD33303.1"/>
    </source>
</evidence>
<dbReference type="PROSITE" id="PS00815">
    <property type="entry name" value="AIPM_HOMOCIT_SYNTH_1"/>
    <property type="match status" value="1"/>
</dbReference>
<keyword evidence="6" id="KW-0100">Branched-chain amino acid biosynthesis</keyword>
<evidence type="ECO:0000256" key="4">
    <source>
        <dbReference type="ARBA" id="ARBA00022624"/>
    </source>
</evidence>
<proteinExistence type="inferred from homology"/>
<dbReference type="Gene3D" id="1.10.238.260">
    <property type="match status" value="1"/>
</dbReference>
<evidence type="ECO:0000256" key="7">
    <source>
        <dbReference type="ARBA" id="ARBA00048263"/>
    </source>
</evidence>
<dbReference type="PANTHER" id="PTHR43538">
    <property type="entry name" value="ALPHA-IPM SYNTHASE/HOMOCITRATE SYNTHASE"/>
    <property type="match status" value="1"/>
</dbReference>
<dbReference type="UniPathway" id="UPA00047">
    <property type="reaction ID" value="UER00066"/>
</dbReference>
<dbReference type="InterPro" id="IPR013785">
    <property type="entry name" value="Aldolase_TIM"/>
</dbReference>
<organism evidence="11 12">
    <name type="scientific">Propionimicrobium lymphophilum ACS-093-V-SCH5</name>
    <dbReference type="NCBI Taxonomy" id="883161"/>
    <lineage>
        <taxon>Bacteria</taxon>
        <taxon>Bacillati</taxon>
        <taxon>Actinomycetota</taxon>
        <taxon>Actinomycetes</taxon>
        <taxon>Propionibacteriales</taxon>
        <taxon>Propionibacteriaceae</taxon>
        <taxon>Propionimicrobium</taxon>
    </lineage>
</organism>
<evidence type="ECO:0000256" key="1">
    <source>
        <dbReference type="ARBA" id="ARBA00004743"/>
    </source>
</evidence>
<dbReference type="Pfam" id="PF22617">
    <property type="entry name" value="HCS_D2"/>
    <property type="match status" value="1"/>
</dbReference>
<evidence type="ECO:0000259" key="10">
    <source>
        <dbReference type="PROSITE" id="PS50991"/>
    </source>
</evidence>
<dbReference type="Proteomes" id="UP000014417">
    <property type="component" value="Unassembled WGS sequence"/>
</dbReference>
<keyword evidence="5 9" id="KW-0808">Transferase</keyword>
<evidence type="ECO:0000256" key="3">
    <source>
        <dbReference type="ARBA" id="ARBA00022605"/>
    </source>
</evidence>
<keyword evidence="3" id="KW-0028">Amino-acid biosynthesis</keyword>
<evidence type="ECO:0000313" key="12">
    <source>
        <dbReference type="Proteomes" id="UP000014417"/>
    </source>
</evidence>
<dbReference type="STRING" id="883161.HMPREF9306_00840"/>
<evidence type="ECO:0000256" key="6">
    <source>
        <dbReference type="ARBA" id="ARBA00023304"/>
    </source>
</evidence>
<dbReference type="NCBIfam" id="TIGR00977">
    <property type="entry name" value="citramal_synth"/>
    <property type="match status" value="1"/>
</dbReference>
<dbReference type="InterPro" id="IPR036230">
    <property type="entry name" value="LeuA_allosteric_dom_sf"/>
</dbReference>
<sequence length="531" mass="57382">MSSPLAMPDVFHIYDTTLRDGNQQEGMHLSVTDKLRIARLLDELGVNFIEGGWPAMVAGDEDFFKSAATELELRNAKLVAYGRTREPGLTCENDPALAKLVEANTEVVCLVAKAHDVHVYDALRTTLEENLAMVDETVRYLVGLGKRVFVDLEHFFDGYKANPTYAMAVLRKAAEAGAEVVVLCDTNGGMLPHDMGDIVSAATQVGVDLGVHCQNDSGCAVANSMSALDAGVMHVQGTINGYGERSGNVDLTTVIANLQLKYKWQVISPGQLGTLTSISNSIAEIAHQPLNPRQPFVGHSAFAHKAGLHAKAVQINENLYQHVDPRAVGNSTHMVISEMASRASVQVKGEELGLDLSDRKVADQVAELVKQRESKGYSYDLADASFELLVLDYLDQLELPFQVVSWKVVSEDDGSEENSVSEASVKLIANGLREGVISVGNGPVNALGQALIQALSGEYPFVKSYSLTDYKVRILDMEAGTDAVVRVMIVTTDGETTWTTLGVGTDVIEASWEALADAYHYGLMKGYGSNK</sequence>
<dbReference type="RefSeq" id="WP_016455678.1">
    <property type="nucleotide sequence ID" value="NZ_KE150269.1"/>
</dbReference>
<dbReference type="GO" id="GO:0003852">
    <property type="term" value="F:2-isopropylmalate synthase activity"/>
    <property type="evidence" value="ECO:0007669"/>
    <property type="project" value="InterPro"/>
</dbReference>
<keyword evidence="4" id="KW-0412">Isoleucine biosynthesis</keyword>
<dbReference type="InterPro" id="IPR054691">
    <property type="entry name" value="LeuA/HCS_post-cat"/>
</dbReference>
<dbReference type="EC" id="2.3.3.21" evidence="8"/>
<dbReference type="PROSITE" id="PS50991">
    <property type="entry name" value="PYR_CT"/>
    <property type="match status" value="1"/>
</dbReference>
<name>S2W0M6_9ACTN</name>
<comment type="pathway">
    <text evidence="1">Amino-acid biosynthesis; L-isoleucine biosynthesis; 2-oxobutanoate from pyruvate: step 1/3.</text>
</comment>
<reference evidence="11 12" key="1">
    <citation type="submission" date="2013-04" db="EMBL/GenBank/DDBJ databases">
        <title>The Genome Sequence of Propionimicrobium lymphophilum ACS-093-V-SCH5.</title>
        <authorList>
            <consortium name="The Broad Institute Genomics Platform"/>
            <person name="Earl A."/>
            <person name="Ward D."/>
            <person name="Feldgarden M."/>
            <person name="Gevers D."/>
            <person name="Saerens B."/>
            <person name="Vaneechoutte M."/>
            <person name="Walker B."/>
            <person name="Young S."/>
            <person name="Zeng Q."/>
            <person name="Gargeya S."/>
            <person name="Fitzgerald M."/>
            <person name="Haas B."/>
            <person name="Abouelleil A."/>
            <person name="Allen A.W."/>
            <person name="Alvarado L."/>
            <person name="Arachchi H.M."/>
            <person name="Berlin A.M."/>
            <person name="Chapman S.B."/>
            <person name="Gainer-Dewar J."/>
            <person name="Goldberg J."/>
            <person name="Griggs A."/>
            <person name="Gujja S."/>
            <person name="Hansen M."/>
            <person name="Howarth C."/>
            <person name="Imamovic A."/>
            <person name="Ireland A."/>
            <person name="Larimer J."/>
            <person name="McCowan C."/>
            <person name="Murphy C."/>
            <person name="Pearson M."/>
            <person name="Poon T.W."/>
            <person name="Priest M."/>
            <person name="Roberts A."/>
            <person name="Saif S."/>
            <person name="Shea T."/>
            <person name="Sisk P."/>
            <person name="Sykes S."/>
            <person name="Wortman J."/>
            <person name="Nusbaum C."/>
            <person name="Birren B."/>
        </authorList>
    </citation>
    <scope>NUCLEOTIDE SEQUENCE [LARGE SCALE GENOMIC DNA]</scope>
    <source>
        <strain evidence="11 12">ACS-093-V-SCH5</strain>
    </source>
</reference>
<dbReference type="CDD" id="cd07941">
    <property type="entry name" value="DRE_TIM_LeuA3"/>
    <property type="match status" value="1"/>
</dbReference>
<evidence type="ECO:0000256" key="9">
    <source>
        <dbReference type="RuleBase" id="RU003523"/>
    </source>
</evidence>
<gene>
    <name evidence="11" type="ORF">HMPREF9306_00840</name>
</gene>
<dbReference type="SUPFAM" id="SSF110921">
    <property type="entry name" value="2-isopropylmalate synthase LeuA, allosteric (dimerisation) domain"/>
    <property type="match status" value="1"/>
</dbReference>
<dbReference type="SUPFAM" id="SSF51569">
    <property type="entry name" value="Aldolase"/>
    <property type="match status" value="1"/>
</dbReference>
<comment type="catalytic activity">
    <reaction evidence="7">
        <text>pyruvate + acetyl-CoA + H2O = (3R)-citramalate + CoA + H(+)</text>
        <dbReference type="Rhea" id="RHEA:19045"/>
        <dbReference type="ChEBI" id="CHEBI:15361"/>
        <dbReference type="ChEBI" id="CHEBI:15377"/>
        <dbReference type="ChEBI" id="CHEBI:15378"/>
        <dbReference type="ChEBI" id="CHEBI:30934"/>
        <dbReference type="ChEBI" id="CHEBI:57287"/>
        <dbReference type="ChEBI" id="CHEBI:57288"/>
        <dbReference type="EC" id="2.3.3.21"/>
    </reaction>
</comment>
<dbReference type="InterPro" id="IPR005675">
    <property type="entry name" value="Citramal_synthase"/>
</dbReference>
<evidence type="ECO:0000256" key="2">
    <source>
        <dbReference type="ARBA" id="ARBA00006154"/>
    </source>
</evidence>
<dbReference type="GO" id="GO:0009097">
    <property type="term" value="P:isoleucine biosynthetic process"/>
    <property type="evidence" value="ECO:0007669"/>
    <property type="project" value="UniProtKB-UniRule"/>
</dbReference>
<dbReference type="PATRIC" id="fig|883161.3.peg.838"/>
<dbReference type="EMBL" id="AGZR01000005">
    <property type="protein sequence ID" value="EPD33303.1"/>
    <property type="molecule type" value="Genomic_DNA"/>
</dbReference>
<dbReference type="Pfam" id="PF08502">
    <property type="entry name" value="LeuA_dimer"/>
    <property type="match status" value="1"/>
</dbReference>
<dbReference type="InterPro" id="IPR000891">
    <property type="entry name" value="PYR_CT"/>
</dbReference>
<dbReference type="GO" id="GO:0009098">
    <property type="term" value="P:L-leucine biosynthetic process"/>
    <property type="evidence" value="ECO:0007669"/>
    <property type="project" value="InterPro"/>
</dbReference>
<comment type="similarity">
    <text evidence="2 9">Belongs to the alpha-IPM synthase/homocitrate synthase family.</text>
</comment>
<dbReference type="GO" id="GO:0043714">
    <property type="term" value="F:(R)-citramalate synthase activity"/>
    <property type="evidence" value="ECO:0007669"/>
    <property type="project" value="UniProtKB-UniRule"/>
</dbReference>
<dbReference type="Pfam" id="PF00682">
    <property type="entry name" value="HMGL-like"/>
    <property type="match status" value="1"/>
</dbReference>
<feature type="domain" description="Pyruvate carboxyltransferase" evidence="10">
    <location>
        <begin position="11"/>
        <end position="276"/>
    </location>
</feature>
<evidence type="ECO:0000256" key="8">
    <source>
        <dbReference type="NCBIfam" id="TIGR00977"/>
    </source>
</evidence>
<comment type="caution">
    <text evidence="11">The sequence shown here is derived from an EMBL/GenBank/DDBJ whole genome shotgun (WGS) entry which is preliminary data.</text>
</comment>
<dbReference type="Gene3D" id="3.20.20.70">
    <property type="entry name" value="Aldolase class I"/>
    <property type="match status" value="1"/>
</dbReference>
<dbReference type="HOGENOM" id="CLU_022158_7_0_11"/>
<dbReference type="PANTHER" id="PTHR43538:SF1">
    <property type="entry name" value="(R)-CITRAMALATE SYNTHASE"/>
    <property type="match status" value="1"/>
</dbReference>
<dbReference type="Gene3D" id="3.30.160.270">
    <property type="match status" value="1"/>
</dbReference>
<protein>
    <recommendedName>
        <fullName evidence="8">Citramalate synthase</fullName>
        <ecNumber evidence="8">2.3.3.21</ecNumber>
    </recommendedName>
</protein>